<accession>A0A7C9HDL2</accession>
<proteinExistence type="predicted"/>
<gene>
    <name evidence="2" type="ORF">FH759_14655</name>
</gene>
<name>A0A7C9HDL2_9RHOB</name>
<dbReference type="InterPro" id="IPR012334">
    <property type="entry name" value="Pectin_lyas_fold"/>
</dbReference>
<dbReference type="InterPro" id="IPR024535">
    <property type="entry name" value="RHGA/B-epi-like_pectate_lyase"/>
</dbReference>
<feature type="domain" description="Rhamnogalacturonase A/B/Epimerase-like pectate lyase" evidence="1">
    <location>
        <begin position="188"/>
        <end position="333"/>
    </location>
</feature>
<dbReference type="InterPro" id="IPR011050">
    <property type="entry name" value="Pectin_lyase_fold/virulence"/>
</dbReference>
<dbReference type="Gene3D" id="2.160.20.10">
    <property type="entry name" value="Single-stranded right-handed beta-helix, Pectin lyase-like"/>
    <property type="match status" value="2"/>
</dbReference>
<dbReference type="Pfam" id="PF12708">
    <property type="entry name" value="Pect-lyase_RHGA_epim"/>
    <property type="match status" value="1"/>
</dbReference>
<dbReference type="AlphaFoldDB" id="A0A7C9HDL2"/>
<evidence type="ECO:0000259" key="1">
    <source>
        <dbReference type="Pfam" id="PF12708"/>
    </source>
</evidence>
<organism evidence="2 3">
    <name type="scientific">Sediminimonas qiaohouensis</name>
    <dbReference type="NCBI Taxonomy" id="552061"/>
    <lineage>
        <taxon>Bacteria</taxon>
        <taxon>Pseudomonadati</taxon>
        <taxon>Pseudomonadota</taxon>
        <taxon>Alphaproteobacteria</taxon>
        <taxon>Rhodobacterales</taxon>
        <taxon>Roseobacteraceae</taxon>
        <taxon>Sediminimonas</taxon>
    </lineage>
</organism>
<dbReference type="EMBL" id="VENJ01000030">
    <property type="protein sequence ID" value="MTJ05907.1"/>
    <property type="molecule type" value="Genomic_DNA"/>
</dbReference>
<evidence type="ECO:0000313" key="3">
    <source>
        <dbReference type="Proteomes" id="UP000483078"/>
    </source>
</evidence>
<evidence type="ECO:0000313" key="2">
    <source>
        <dbReference type="EMBL" id="MTJ05907.1"/>
    </source>
</evidence>
<dbReference type="SUPFAM" id="SSF51126">
    <property type="entry name" value="Pectin lyase-like"/>
    <property type="match status" value="1"/>
</dbReference>
<sequence>MNKAITDGIEFMPPAFAAGLGQWSSQDGTPGADTYADALNAAQVPADQDFGGCLELQKVDAVQKLRFMGETPLLPGCYLRITARVKAISGNLPSVRIAGWAGAPSGTHVAGLIEVGPEAALQAYGEVVEVSAIVGAGARQGVHMAWGAEPVYGHFGLDLTGPSGGIVRIDDIIVEDITHVFHRDMMNWVDVRDFGAMGDGMSDDSAAFMAADAAAQGRRVLVSAGTYLLQQSVTFQSRVQFEGKVQMSDDHLLLLTNNFDLPSYIDAFGDEVQAFRKAFQALLNNSDHESLDLGGRRINLDAPIDMQKAVANRTQYAQRRHIHNGQFYVEDAANWDTEVFTSLASYNPGDPLRLTGVANVANIPIGSLIEGTGVGREVYVRARDVGTQEITLSMPLYDAAGTQEFTFRRFKYVLDFSGFDKLSKFSMSDIEFQCNGRASAVILAPTGLIFQLRDCFITRPKDRGLSSIGIGCQGMLIDRCQFLSDQSGMRAQDRTVVGLNANANDVKLRNNRITQFRHFAVLGGTSSIITGNHWFQGDDEPQGVRTAGLVLTSSHNRATISGNYIDNCFIEWANEHDQAPDFSSELSFSALNISDNIFQSIDVAPWFRFIVIKPYGPGHFIDGLTMVGNVFRAIRGDIGRVEQVDTSLAELDFSRMRNIVVSGNMYNSVEQGIMNPAVIQHTQSGAAQTWAVDCAGPLPFGGYAQHIDAMVMRSRVKDGADVTRHELPYTLTEQGTARDQVHLGWPEAMSGKVSITVRMDN</sequence>
<dbReference type="Proteomes" id="UP000483078">
    <property type="component" value="Unassembled WGS sequence"/>
</dbReference>
<reference evidence="2 3" key="1">
    <citation type="submission" date="2019-06" db="EMBL/GenBank/DDBJ databases">
        <title>Enrichment of Autotrophic Halophilic Microorganisms from Red Sea Brine Pool Using Microbial Electrosynthesis System.</title>
        <authorList>
            <person name="Alqahtani M.F."/>
            <person name="Bajracharya S."/>
            <person name="Katuri K.P."/>
            <person name="Ali M."/>
            <person name="Saikaly P.E."/>
        </authorList>
    </citation>
    <scope>NUCLEOTIDE SEQUENCE [LARGE SCALE GENOMIC DNA]</scope>
    <source>
        <strain evidence="2">MES6</strain>
    </source>
</reference>
<dbReference type="RefSeq" id="WP_273251053.1">
    <property type="nucleotide sequence ID" value="NZ_VENJ01000030.1"/>
</dbReference>
<comment type="caution">
    <text evidence="2">The sequence shown here is derived from an EMBL/GenBank/DDBJ whole genome shotgun (WGS) entry which is preliminary data.</text>
</comment>
<protein>
    <submittedName>
        <fullName evidence="2">Right-handed parallel beta-helix repeat-containing protein</fullName>
    </submittedName>
</protein>